<keyword evidence="1" id="KW-0732">Signal</keyword>
<reference evidence="2 3" key="1">
    <citation type="journal article" date="2011" name="Genome Res.">
        <title>Phylogeny-wide analysis of social amoeba genomes highlights ancient origins for complex intercellular communication.</title>
        <authorList>
            <person name="Heidel A.J."/>
            <person name="Lawal H.M."/>
            <person name="Felder M."/>
            <person name="Schilde C."/>
            <person name="Helps N.R."/>
            <person name="Tunggal B."/>
            <person name="Rivero F."/>
            <person name="John U."/>
            <person name="Schleicher M."/>
            <person name="Eichinger L."/>
            <person name="Platzer M."/>
            <person name="Noegel A.A."/>
            <person name="Schaap P."/>
            <person name="Gloeckner G."/>
        </authorList>
    </citation>
    <scope>NUCLEOTIDE SEQUENCE [LARGE SCALE GENOMIC DNA]</scope>
    <source>
        <strain evidence="3">ATCC 26659 / Pp 5 / PN500</strain>
    </source>
</reference>
<proteinExistence type="predicted"/>
<dbReference type="InParanoid" id="D3B9V2"/>
<dbReference type="InterPro" id="IPR018887">
    <property type="entry name" value="MYDGF"/>
</dbReference>
<organism evidence="2 3">
    <name type="scientific">Heterostelium pallidum (strain ATCC 26659 / Pp 5 / PN500)</name>
    <name type="common">Cellular slime mold</name>
    <name type="synonym">Polysphondylium pallidum</name>
    <dbReference type="NCBI Taxonomy" id="670386"/>
    <lineage>
        <taxon>Eukaryota</taxon>
        <taxon>Amoebozoa</taxon>
        <taxon>Evosea</taxon>
        <taxon>Eumycetozoa</taxon>
        <taxon>Dictyostelia</taxon>
        <taxon>Acytosteliales</taxon>
        <taxon>Acytosteliaceae</taxon>
        <taxon>Heterostelium</taxon>
    </lineage>
</organism>
<evidence type="ECO:0000256" key="1">
    <source>
        <dbReference type="SAM" id="SignalP"/>
    </source>
</evidence>
<evidence type="ECO:0008006" key="4">
    <source>
        <dbReference type="Google" id="ProtNLM"/>
    </source>
</evidence>
<dbReference type="AlphaFoldDB" id="D3B9V2"/>
<dbReference type="OMA" id="ETWAINI"/>
<dbReference type="Pfam" id="PF10572">
    <property type="entry name" value="UPF0556"/>
    <property type="match status" value="1"/>
</dbReference>
<dbReference type="EMBL" id="ADBJ01000022">
    <property type="protein sequence ID" value="EFA82014.1"/>
    <property type="molecule type" value="Genomic_DNA"/>
</dbReference>
<name>D3B9V2_HETP5</name>
<sequence>MNRINIFLVILLISVSVVSCTQKEFIVKPNTSDSVELIDGKSKCVFTFTAVGGSSESWMIMIDNSGDNPICMIGRQPPPSYMVFKDFSASFINGNKHFQTVDMMDNEGSVLLNDGYKIENNKEKQNTSQTSTLLLTHKQSLYHMNTVVPGKSYNSNIALLTMTAPK</sequence>
<comment type="caution">
    <text evidence="2">The sequence shown here is derived from an EMBL/GenBank/DDBJ whole genome shotgun (WGS) entry which is preliminary data.</text>
</comment>
<dbReference type="PANTHER" id="PTHR31230">
    <property type="entry name" value="MYELOID-DERIVED GROWTH FACTOR MYDGF"/>
    <property type="match status" value="1"/>
</dbReference>
<feature type="signal peptide" evidence="1">
    <location>
        <begin position="1"/>
        <end position="20"/>
    </location>
</feature>
<gene>
    <name evidence="2" type="ORF">PPL_05249</name>
</gene>
<dbReference type="PROSITE" id="PS51257">
    <property type="entry name" value="PROKAR_LIPOPROTEIN"/>
    <property type="match status" value="1"/>
</dbReference>
<dbReference type="GeneID" id="31360735"/>
<feature type="chain" id="PRO_5003041009" description="Lipoprotein" evidence="1">
    <location>
        <begin position="21"/>
        <end position="166"/>
    </location>
</feature>
<keyword evidence="3" id="KW-1185">Reference proteome</keyword>
<evidence type="ECO:0000313" key="3">
    <source>
        <dbReference type="Proteomes" id="UP000001396"/>
    </source>
</evidence>
<accession>D3B9V2</accession>
<dbReference type="GO" id="GO:0005615">
    <property type="term" value="C:extracellular space"/>
    <property type="evidence" value="ECO:0007669"/>
    <property type="project" value="TreeGrafter"/>
</dbReference>
<dbReference type="Proteomes" id="UP000001396">
    <property type="component" value="Unassembled WGS sequence"/>
</dbReference>
<dbReference type="PANTHER" id="PTHR31230:SF1">
    <property type="entry name" value="MYELOID-DERIVED GROWTH FACTOR"/>
    <property type="match status" value="1"/>
</dbReference>
<evidence type="ECO:0000313" key="2">
    <source>
        <dbReference type="EMBL" id="EFA82014.1"/>
    </source>
</evidence>
<protein>
    <recommendedName>
        <fullName evidence="4">Lipoprotein</fullName>
    </recommendedName>
</protein>
<dbReference type="FunCoup" id="D3B9V2">
    <property type="interactions" value="4"/>
</dbReference>
<dbReference type="STRING" id="670386.D3B9V2"/>
<dbReference type="RefSeq" id="XP_020434131.1">
    <property type="nucleotide sequence ID" value="XM_020576142.1"/>
</dbReference>